<organism evidence="1 2">
    <name type="scientific">Nephila pilipes</name>
    <name type="common">Giant wood spider</name>
    <name type="synonym">Nephila maculata</name>
    <dbReference type="NCBI Taxonomy" id="299642"/>
    <lineage>
        <taxon>Eukaryota</taxon>
        <taxon>Metazoa</taxon>
        <taxon>Ecdysozoa</taxon>
        <taxon>Arthropoda</taxon>
        <taxon>Chelicerata</taxon>
        <taxon>Arachnida</taxon>
        <taxon>Araneae</taxon>
        <taxon>Araneomorphae</taxon>
        <taxon>Entelegynae</taxon>
        <taxon>Araneoidea</taxon>
        <taxon>Nephilidae</taxon>
        <taxon>Nephila</taxon>
    </lineage>
</organism>
<protein>
    <submittedName>
        <fullName evidence="1">Uncharacterized protein</fullName>
    </submittedName>
</protein>
<keyword evidence="2" id="KW-1185">Reference proteome</keyword>
<evidence type="ECO:0000313" key="1">
    <source>
        <dbReference type="EMBL" id="GFS80204.1"/>
    </source>
</evidence>
<evidence type="ECO:0000313" key="2">
    <source>
        <dbReference type="Proteomes" id="UP000887013"/>
    </source>
</evidence>
<dbReference type="EMBL" id="BMAW01097540">
    <property type="protein sequence ID" value="GFS80204.1"/>
    <property type="molecule type" value="Genomic_DNA"/>
</dbReference>
<name>A0A8X6MVT0_NEPPI</name>
<sequence length="77" mass="9291">MFHSNECIFTKKQRIRIVAKSHHEPKKASESTRKKIQNRDQKFCSFYYRKRTEKTTSLSCAPLPKYKKSNFKEIHIK</sequence>
<dbReference type="Proteomes" id="UP000887013">
    <property type="component" value="Unassembled WGS sequence"/>
</dbReference>
<accession>A0A8X6MVT0</accession>
<gene>
    <name evidence="1" type="ORF">NPIL_375571</name>
</gene>
<proteinExistence type="predicted"/>
<comment type="caution">
    <text evidence="1">The sequence shown here is derived from an EMBL/GenBank/DDBJ whole genome shotgun (WGS) entry which is preliminary data.</text>
</comment>
<reference evidence="1" key="1">
    <citation type="submission" date="2020-08" db="EMBL/GenBank/DDBJ databases">
        <title>Multicomponent nature underlies the extraordinary mechanical properties of spider dragline silk.</title>
        <authorList>
            <person name="Kono N."/>
            <person name="Nakamura H."/>
            <person name="Mori M."/>
            <person name="Yoshida Y."/>
            <person name="Ohtoshi R."/>
            <person name="Malay A.D."/>
            <person name="Moran D.A.P."/>
            <person name="Tomita M."/>
            <person name="Numata K."/>
            <person name="Arakawa K."/>
        </authorList>
    </citation>
    <scope>NUCLEOTIDE SEQUENCE</scope>
</reference>
<dbReference type="AlphaFoldDB" id="A0A8X6MVT0"/>